<dbReference type="PANTHER" id="PTHR38784">
    <property type="entry name" value="SUCROSE PHOSPHORYLASE"/>
    <property type="match status" value="1"/>
</dbReference>
<dbReference type="AlphaFoldDB" id="A0A3P3VR74"/>
<dbReference type="SMART" id="SM01322">
    <property type="entry name" value="YaeQ"/>
    <property type="match status" value="1"/>
</dbReference>
<dbReference type="Pfam" id="PF07152">
    <property type="entry name" value="YaeQ"/>
    <property type="match status" value="1"/>
</dbReference>
<dbReference type="EMBL" id="QWEZ01000001">
    <property type="protein sequence ID" value="RRJ85225.1"/>
    <property type="molecule type" value="Genomic_DNA"/>
</dbReference>
<evidence type="ECO:0000313" key="2">
    <source>
        <dbReference type="Proteomes" id="UP000280792"/>
    </source>
</evidence>
<dbReference type="InterPro" id="IPR011335">
    <property type="entry name" value="Restrct_endonuc-II-like"/>
</dbReference>
<accession>A0A3P3VR74</accession>
<reference evidence="1 2" key="2">
    <citation type="submission" date="2018-12" db="EMBL/GenBank/DDBJ databases">
        <title>Simiduia agarivorans gen. nov., sp. nov., a marine, agarolytic bacterium isolated from shallow coastal water from Keelung, Taiwan.</title>
        <authorList>
            <person name="Shieh W.Y."/>
        </authorList>
    </citation>
    <scope>NUCLEOTIDE SEQUENCE [LARGE SCALE GENOMIC DNA]</scope>
    <source>
        <strain evidence="1 2">GTF-13</strain>
    </source>
</reference>
<proteinExistence type="predicted"/>
<organism evidence="1 2">
    <name type="scientific">Aestuariirhabdus litorea</name>
    <dbReference type="NCBI Taxonomy" id="2528527"/>
    <lineage>
        <taxon>Bacteria</taxon>
        <taxon>Pseudomonadati</taxon>
        <taxon>Pseudomonadota</taxon>
        <taxon>Gammaproteobacteria</taxon>
        <taxon>Oceanospirillales</taxon>
        <taxon>Aestuariirhabdaceae</taxon>
        <taxon>Aestuariirhabdus</taxon>
    </lineage>
</organism>
<comment type="caution">
    <text evidence="1">The sequence shown here is derived from an EMBL/GenBank/DDBJ whole genome shotgun (WGS) entry which is preliminary data.</text>
</comment>
<dbReference type="PIRSF" id="PIRSF011484">
    <property type="entry name" value="YaeQ"/>
    <property type="match status" value="1"/>
</dbReference>
<dbReference type="InterPro" id="IPR038590">
    <property type="entry name" value="YaeQ_sf"/>
</dbReference>
<dbReference type="RefSeq" id="WP_125015650.1">
    <property type="nucleotide sequence ID" value="NZ_QWEZ01000001.1"/>
</dbReference>
<keyword evidence="2" id="KW-1185">Reference proteome</keyword>
<gene>
    <name evidence="1" type="ORF">D0544_09200</name>
</gene>
<name>A0A3P3VR74_9GAMM</name>
<evidence type="ECO:0000313" key="1">
    <source>
        <dbReference type="EMBL" id="RRJ85225.1"/>
    </source>
</evidence>
<dbReference type="SUPFAM" id="SSF52980">
    <property type="entry name" value="Restriction endonuclease-like"/>
    <property type="match status" value="1"/>
</dbReference>
<dbReference type="InterPro" id="IPR009822">
    <property type="entry name" value="YaeQ"/>
</dbReference>
<dbReference type="PANTHER" id="PTHR38784:SF1">
    <property type="entry name" value="SUCROSE PHOSPHORYLASE"/>
    <property type="match status" value="1"/>
</dbReference>
<dbReference type="Gene3D" id="3.10.640.10">
    <property type="entry name" value="Restriction endonuclease-like alpha-beta roll domain"/>
    <property type="match status" value="1"/>
</dbReference>
<reference evidence="1 2" key="1">
    <citation type="submission" date="2018-08" db="EMBL/GenBank/DDBJ databases">
        <authorList>
            <person name="Khan S.A."/>
        </authorList>
    </citation>
    <scope>NUCLEOTIDE SEQUENCE [LARGE SCALE GENOMIC DNA]</scope>
    <source>
        <strain evidence="1 2">GTF-13</strain>
    </source>
</reference>
<dbReference type="Proteomes" id="UP000280792">
    <property type="component" value="Unassembled WGS sequence"/>
</dbReference>
<sequence>MALKPTIYKVDLSLSDMDRHRYPQLRLTLALHPSETEERLLVRLLAFADCYAEGIEFTRGISQTDEPDVWQHSLSGEIEQWIEVGQPDAERVISSARKAKRVAVYAYGSSCRVWQQKQAAKLAGVRNLDLCVLPYDALQALLPGLSRNCSCSLMISDGEWMVTLGEVSLSLAPQWLQRSEG</sequence>
<protein>
    <submittedName>
        <fullName evidence="1">YaeQ family protein</fullName>
    </submittedName>
</protein>